<evidence type="ECO:0000313" key="2">
    <source>
        <dbReference type="EMBL" id="MFC6199489.1"/>
    </source>
</evidence>
<proteinExistence type="predicted"/>
<keyword evidence="3" id="KW-1185">Reference proteome</keyword>
<dbReference type="RefSeq" id="WP_377380570.1">
    <property type="nucleotide sequence ID" value="NZ_JBHSSW010000039.1"/>
</dbReference>
<dbReference type="Gene3D" id="3.30.70.270">
    <property type="match status" value="1"/>
</dbReference>
<evidence type="ECO:0000313" key="3">
    <source>
        <dbReference type="Proteomes" id="UP001596303"/>
    </source>
</evidence>
<dbReference type="InterPro" id="IPR000477">
    <property type="entry name" value="RT_dom"/>
</dbReference>
<dbReference type="InterPro" id="IPR043502">
    <property type="entry name" value="DNA/RNA_pol_sf"/>
</dbReference>
<dbReference type="SUPFAM" id="SSF56672">
    <property type="entry name" value="DNA/RNA polymerases"/>
    <property type="match status" value="1"/>
</dbReference>
<keyword evidence="2" id="KW-0808">Transferase</keyword>
<dbReference type="EMBL" id="JBHSSW010000039">
    <property type="protein sequence ID" value="MFC6199489.1"/>
    <property type="molecule type" value="Genomic_DNA"/>
</dbReference>
<keyword evidence="2" id="KW-0548">Nucleotidyltransferase</keyword>
<organism evidence="2 3">
    <name type="scientific">Ponticaulis profundi</name>
    <dbReference type="NCBI Taxonomy" id="2665222"/>
    <lineage>
        <taxon>Bacteria</taxon>
        <taxon>Pseudomonadati</taxon>
        <taxon>Pseudomonadota</taxon>
        <taxon>Alphaproteobacteria</taxon>
        <taxon>Hyphomonadales</taxon>
        <taxon>Hyphomonadaceae</taxon>
        <taxon>Ponticaulis</taxon>
    </lineage>
</organism>
<dbReference type="Proteomes" id="UP001596303">
    <property type="component" value="Unassembled WGS sequence"/>
</dbReference>
<dbReference type="Pfam" id="PF00078">
    <property type="entry name" value="RVT_1"/>
    <property type="match status" value="1"/>
</dbReference>
<dbReference type="InterPro" id="IPR043128">
    <property type="entry name" value="Rev_trsase/Diguanyl_cyclase"/>
</dbReference>
<name>A0ABW1SE62_9PROT</name>
<sequence>MPVKYQNFDHTYKLKGKSVFVPTNLSRKIGLDIKEKITSNFLFPDYFYHLKPGGHIAALHVHRQNRFFCKTDISDFFYSCGRNRVVESIRKIGVKRHHHYARWSCVKNPLQDQPAYTLPYGFIQSPILASLVLAHSSVGTALNQLSKHVSVSLFMDDISISSNDPSLVSDSFEYIKSAFDSSPFSINNDKTTGTTESLQVFNCNLSYDFSSVTSERIEKFYSDDERSEASISGFEDYCARVSK</sequence>
<dbReference type="GO" id="GO:0003964">
    <property type="term" value="F:RNA-directed DNA polymerase activity"/>
    <property type="evidence" value="ECO:0007669"/>
    <property type="project" value="UniProtKB-KW"/>
</dbReference>
<protein>
    <submittedName>
        <fullName evidence="2">Reverse transcriptase domain-containing protein</fullName>
    </submittedName>
</protein>
<accession>A0ABW1SE62</accession>
<reference evidence="3" key="1">
    <citation type="journal article" date="2019" name="Int. J. Syst. Evol. Microbiol.">
        <title>The Global Catalogue of Microorganisms (GCM) 10K type strain sequencing project: providing services to taxonomists for standard genome sequencing and annotation.</title>
        <authorList>
            <consortium name="The Broad Institute Genomics Platform"/>
            <consortium name="The Broad Institute Genome Sequencing Center for Infectious Disease"/>
            <person name="Wu L."/>
            <person name="Ma J."/>
        </authorList>
    </citation>
    <scope>NUCLEOTIDE SEQUENCE [LARGE SCALE GENOMIC DNA]</scope>
    <source>
        <strain evidence="3">CGMCC-1.15741</strain>
    </source>
</reference>
<feature type="domain" description="Reverse transcriptase" evidence="1">
    <location>
        <begin position="35"/>
        <end position="196"/>
    </location>
</feature>
<evidence type="ECO:0000259" key="1">
    <source>
        <dbReference type="Pfam" id="PF00078"/>
    </source>
</evidence>
<gene>
    <name evidence="2" type="ORF">ACFQDM_15500</name>
</gene>
<comment type="caution">
    <text evidence="2">The sequence shown here is derived from an EMBL/GenBank/DDBJ whole genome shotgun (WGS) entry which is preliminary data.</text>
</comment>
<keyword evidence="2" id="KW-0695">RNA-directed DNA polymerase</keyword>